<protein>
    <submittedName>
        <fullName evidence="1">Uncharacterized protein</fullName>
    </submittedName>
</protein>
<evidence type="ECO:0000313" key="1">
    <source>
        <dbReference type="EMBL" id="QPJ64639.1"/>
    </source>
</evidence>
<dbReference type="EMBL" id="CP048620">
    <property type="protein sequence ID" value="QPJ64639.1"/>
    <property type="molecule type" value="Genomic_DNA"/>
</dbReference>
<name>A0A7T0G2T4_9BACT</name>
<organism evidence="1 2">
    <name type="scientific">Candidatus Nitrohelix vancouverensis</name>
    <dbReference type="NCBI Taxonomy" id="2705534"/>
    <lineage>
        <taxon>Bacteria</taxon>
        <taxon>Pseudomonadati</taxon>
        <taxon>Nitrospinota/Tectimicrobiota group</taxon>
        <taxon>Nitrospinota</taxon>
        <taxon>Nitrospinia</taxon>
        <taxon>Nitrospinales</taxon>
        <taxon>Nitrospinaceae</taxon>
        <taxon>Candidatus Nitrohelix</taxon>
    </lineage>
</organism>
<dbReference type="Proteomes" id="UP000594464">
    <property type="component" value="Chromosome"/>
</dbReference>
<accession>A0A7T0G2T4</accession>
<dbReference type="KEGG" id="nva:G3M78_04230"/>
<sequence length="163" mass="18981">MFGSIFSINNIKDQKRHLDCQVGESRWHIELSNYDLSADFLKSDIYFDNIYRVDLSSLCIFSDVELKNKNYELGNLFNFDKSKYIGTIVVEMSLEKEKHLDILITLIVPKLDFDQIWMDLSHNQIEGVLLRTKNNTKNYDSNGKFLGLEGEALFSISSMNMNY</sequence>
<proteinExistence type="predicted"/>
<dbReference type="AlphaFoldDB" id="A0A7T0G2T4"/>
<evidence type="ECO:0000313" key="2">
    <source>
        <dbReference type="Proteomes" id="UP000594464"/>
    </source>
</evidence>
<gene>
    <name evidence="1" type="ORF">G3M78_04230</name>
</gene>
<reference evidence="2" key="1">
    <citation type="submission" date="2020-02" db="EMBL/GenBank/DDBJ databases">
        <title>Genomic and physiological characterization of two novel Nitrospinaceae genera.</title>
        <authorList>
            <person name="Mueller A.J."/>
            <person name="Jung M.-Y."/>
            <person name="Strachan C.R."/>
            <person name="Herbold C.W."/>
            <person name="Kirkegaard R.H."/>
            <person name="Daims H."/>
        </authorList>
    </citation>
    <scope>NUCLEOTIDE SEQUENCE [LARGE SCALE GENOMIC DNA]</scope>
</reference>